<evidence type="ECO:0000259" key="2">
    <source>
        <dbReference type="PROSITE" id="PS51746"/>
    </source>
</evidence>
<evidence type="ECO:0000256" key="1">
    <source>
        <dbReference type="SAM" id="MobiDB-lite"/>
    </source>
</evidence>
<keyword evidence="3" id="KW-0378">Hydrolase</keyword>
<name>A0ABV9RQI4_9PSEU</name>
<dbReference type="SMART" id="SM00331">
    <property type="entry name" value="PP2C_SIG"/>
    <property type="match status" value="1"/>
</dbReference>
<dbReference type="Gene3D" id="3.60.40.10">
    <property type="entry name" value="PPM-type phosphatase domain"/>
    <property type="match status" value="1"/>
</dbReference>
<reference evidence="4" key="1">
    <citation type="journal article" date="2019" name="Int. J. Syst. Evol. Microbiol.">
        <title>The Global Catalogue of Microorganisms (GCM) 10K type strain sequencing project: providing services to taxonomists for standard genome sequencing and annotation.</title>
        <authorList>
            <consortium name="The Broad Institute Genomics Platform"/>
            <consortium name="The Broad Institute Genome Sequencing Center for Infectious Disease"/>
            <person name="Wu L."/>
            <person name="Ma J."/>
        </authorList>
    </citation>
    <scope>NUCLEOTIDE SEQUENCE [LARGE SCALE GENOMIC DNA]</scope>
    <source>
        <strain evidence="4">CCUG 50347</strain>
    </source>
</reference>
<dbReference type="PROSITE" id="PS51746">
    <property type="entry name" value="PPM_2"/>
    <property type="match status" value="1"/>
</dbReference>
<dbReference type="SUPFAM" id="SSF81606">
    <property type="entry name" value="PP2C-like"/>
    <property type="match status" value="1"/>
</dbReference>
<evidence type="ECO:0000313" key="4">
    <source>
        <dbReference type="Proteomes" id="UP001595909"/>
    </source>
</evidence>
<feature type="domain" description="PPM-type phosphatase" evidence="2">
    <location>
        <begin position="58"/>
        <end position="308"/>
    </location>
</feature>
<comment type="caution">
    <text evidence="3">The sequence shown here is derived from an EMBL/GenBank/DDBJ whole genome shotgun (WGS) entry which is preliminary data.</text>
</comment>
<dbReference type="EC" id="3.1.3.16" evidence="3"/>
<accession>A0ABV9RQI4</accession>
<dbReference type="Pfam" id="PF13672">
    <property type="entry name" value="PP2C_2"/>
    <property type="match status" value="1"/>
</dbReference>
<dbReference type="SMART" id="SM00332">
    <property type="entry name" value="PP2Cc"/>
    <property type="match status" value="1"/>
</dbReference>
<evidence type="ECO:0000313" key="3">
    <source>
        <dbReference type="EMBL" id="MFC4835754.1"/>
    </source>
</evidence>
<dbReference type="GO" id="GO:0004722">
    <property type="term" value="F:protein serine/threonine phosphatase activity"/>
    <property type="evidence" value="ECO:0007669"/>
    <property type="project" value="UniProtKB-EC"/>
</dbReference>
<gene>
    <name evidence="3" type="ORF">ACFPEL_25315</name>
</gene>
<protein>
    <submittedName>
        <fullName evidence="3">PP2C family protein-serine/threonine phosphatase</fullName>
        <ecNumber evidence="3">3.1.3.16</ecNumber>
    </submittedName>
</protein>
<feature type="region of interest" description="Disordered" evidence="1">
    <location>
        <begin position="1"/>
        <end position="24"/>
    </location>
</feature>
<dbReference type="InterPro" id="IPR001932">
    <property type="entry name" value="PPM-type_phosphatase-like_dom"/>
</dbReference>
<keyword evidence="4" id="KW-1185">Reference proteome</keyword>
<organism evidence="3 4">
    <name type="scientific">Actinomycetospora chibensis</name>
    <dbReference type="NCBI Taxonomy" id="663606"/>
    <lineage>
        <taxon>Bacteria</taxon>
        <taxon>Bacillati</taxon>
        <taxon>Actinomycetota</taxon>
        <taxon>Actinomycetes</taxon>
        <taxon>Pseudonocardiales</taxon>
        <taxon>Pseudonocardiaceae</taxon>
        <taxon>Actinomycetospora</taxon>
    </lineage>
</organism>
<dbReference type="RefSeq" id="WP_345332886.1">
    <property type="nucleotide sequence ID" value="NZ_BAABHN010000051.1"/>
</dbReference>
<proteinExistence type="predicted"/>
<dbReference type="EMBL" id="JBHSIM010000051">
    <property type="protein sequence ID" value="MFC4835754.1"/>
    <property type="molecule type" value="Genomic_DNA"/>
</dbReference>
<dbReference type="InterPro" id="IPR036457">
    <property type="entry name" value="PPM-type-like_dom_sf"/>
</dbReference>
<dbReference type="Proteomes" id="UP001595909">
    <property type="component" value="Unassembled WGS sequence"/>
</dbReference>
<sequence length="314" mass="31398">MPIEPASVSPSVSCGACGEPTTGEDARCEACGRRPAGVEHAEDVLESPEAGTAALIVLGAGVTDRGHRRRRNEDAFDLVRVATDAGDVVVAVVCDGVASVPGGATASRAACDVAVAAGREALAGGQDLDEAAAATADAARRAVAALAPGAGQAPACTYVAAVLDTERAVVSWVGDSRAYWLCPATPEDSAVLTEDDSWAAEMVAAGVVGAQDALSDPRAHVITRWLAADAPDVVARHRSWVLDDTGVLLLCSDGVWNHLPDPAVLAAALPSASTPTDADGVHAGALALVDAALDDGGHDNATAVLLTVGPAPGT</sequence>